<dbReference type="EMBL" id="JAVDTL010000001">
    <property type="protein sequence ID" value="MDR6765579.1"/>
    <property type="molecule type" value="Genomic_DNA"/>
</dbReference>
<comment type="caution">
    <text evidence="1">The sequence shown here is derived from an EMBL/GenBank/DDBJ whole genome shotgun (WGS) entry which is preliminary data.</text>
</comment>
<evidence type="ECO:0000313" key="1">
    <source>
        <dbReference type="EMBL" id="MDR6765579.1"/>
    </source>
</evidence>
<reference evidence="1" key="1">
    <citation type="submission" date="2023-07" db="EMBL/GenBank/DDBJ databases">
        <title>Sorghum-associated microbial communities from plants grown in Nebraska, USA.</title>
        <authorList>
            <person name="Schachtman D."/>
        </authorList>
    </citation>
    <scope>NUCLEOTIDE SEQUENCE</scope>
    <source>
        <strain evidence="1">BE69</strain>
    </source>
</reference>
<organism evidence="1 2">
    <name type="scientific">Acidovorax delafieldii</name>
    <name type="common">Pseudomonas delafieldii</name>
    <dbReference type="NCBI Taxonomy" id="47920"/>
    <lineage>
        <taxon>Bacteria</taxon>
        <taxon>Pseudomonadati</taxon>
        <taxon>Pseudomonadota</taxon>
        <taxon>Betaproteobacteria</taxon>
        <taxon>Burkholderiales</taxon>
        <taxon>Comamonadaceae</taxon>
        <taxon>Acidovorax</taxon>
    </lineage>
</organism>
<gene>
    <name evidence="1" type="ORF">J2W88_000837</name>
</gene>
<accession>A0AAJ2BU71</accession>
<dbReference type="Proteomes" id="UP001253458">
    <property type="component" value="Unassembled WGS sequence"/>
</dbReference>
<name>A0AAJ2BU71_ACIDE</name>
<evidence type="ECO:0000313" key="2">
    <source>
        <dbReference type="Proteomes" id="UP001253458"/>
    </source>
</evidence>
<proteinExistence type="predicted"/>
<sequence>MLQRVNTQPGFSESVLQRRHALAAGSNPIDSILFRSKLF</sequence>
<protein>
    <submittedName>
        <fullName evidence="1">Uncharacterized protein</fullName>
    </submittedName>
</protein>
<dbReference type="AlphaFoldDB" id="A0AAJ2BU71"/>